<dbReference type="InterPro" id="IPR041624">
    <property type="entry name" value="RGI_lyase"/>
</dbReference>
<dbReference type="SUPFAM" id="SSF69318">
    <property type="entry name" value="Integrin alpha N-terminal domain"/>
    <property type="match status" value="1"/>
</dbReference>
<keyword evidence="1" id="KW-0326">Glycosidase</keyword>
<keyword evidence="2" id="KW-0624">Polysaccharide degradation</keyword>
<dbReference type="PROSITE" id="PS50853">
    <property type="entry name" value="FN3"/>
    <property type="match status" value="2"/>
</dbReference>
<feature type="domain" description="Fibronectin type-III" evidence="4">
    <location>
        <begin position="286"/>
        <end position="376"/>
    </location>
</feature>
<evidence type="ECO:0000256" key="1">
    <source>
        <dbReference type="ARBA" id="ARBA00023295"/>
    </source>
</evidence>
<dbReference type="CDD" id="cd00063">
    <property type="entry name" value="FN3"/>
    <property type="match status" value="1"/>
</dbReference>
<dbReference type="PANTHER" id="PTHR43118">
    <property type="entry name" value="RHAMNOGALACTURONAN LYASE (EUROFUNG)"/>
    <property type="match status" value="1"/>
</dbReference>
<keyword evidence="6" id="KW-1185">Reference proteome</keyword>
<dbReference type="InterPro" id="IPR034641">
    <property type="entry name" value="RGL11"/>
</dbReference>
<organism evidence="5 6">
    <name type="scientific">Kineococcus glutinatus</name>
    <dbReference type="NCBI Taxonomy" id="1070872"/>
    <lineage>
        <taxon>Bacteria</taxon>
        <taxon>Bacillati</taxon>
        <taxon>Actinomycetota</taxon>
        <taxon>Actinomycetes</taxon>
        <taxon>Kineosporiales</taxon>
        <taxon>Kineosporiaceae</taxon>
        <taxon>Kineococcus</taxon>
    </lineage>
</organism>
<dbReference type="SUPFAM" id="SSF49785">
    <property type="entry name" value="Galactose-binding domain-like"/>
    <property type="match status" value="1"/>
</dbReference>
<feature type="chain" id="PRO_5045943698" description="Fibronectin type-III domain-containing protein" evidence="3">
    <location>
        <begin position="41"/>
        <end position="1104"/>
    </location>
</feature>
<dbReference type="SUPFAM" id="SSF49265">
    <property type="entry name" value="Fibronectin type III"/>
    <property type="match status" value="1"/>
</dbReference>
<reference evidence="6" key="1">
    <citation type="journal article" date="2019" name="Int. J. Syst. Evol. Microbiol.">
        <title>The Global Catalogue of Microorganisms (GCM) 10K type strain sequencing project: providing services to taxonomists for standard genome sequencing and annotation.</title>
        <authorList>
            <consortium name="The Broad Institute Genomics Platform"/>
            <consortium name="The Broad Institute Genome Sequencing Center for Infectious Disease"/>
            <person name="Wu L."/>
            <person name="Ma J."/>
        </authorList>
    </citation>
    <scope>NUCLEOTIDE SEQUENCE [LARGE SCALE GENOMIC DNA]</scope>
    <source>
        <strain evidence="6">JCM 18126</strain>
    </source>
</reference>
<dbReference type="InterPro" id="IPR036116">
    <property type="entry name" value="FN3_sf"/>
</dbReference>
<evidence type="ECO:0000256" key="3">
    <source>
        <dbReference type="SAM" id="SignalP"/>
    </source>
</evidence>
<dbReference type="InterPro" id="IPR028994">
    <property type="entry name" value="Integrin_alpha_N"/>
</dbReference>
<dbReference type="SMART" id="SM00060">
    <property type="entry name" value="FN3"/>
    <property type="match status" value="2"/>
</dbReference>
<gene>
    <name evidence="5" type="ORF">GCM10023225_07180</name>
</gene>
<keyword evidence="2" id="KW-0119">Carbohydrate metabolism</keyword>
<evidence type="ECO:0000259" key="4">
    <source>
        <dbReference type="PROSITE" id="PS50853"/>
    </source>
</evidence>
<dbReference type="Proteomes" id="UP001501195">
    <property type="component" value="Unassembled WGS sequence"/>
</dbReference>
<sequence length="1104" mass="115434">MIDVSARPAPRTGRGARQAGTTLLAVALAAGASAPVAASAASGQDLLFDFQCTGNVTAPEHTAVLPTTTWAEGGSGFLTPLAATSCRDRGGSGDPALRDFVLPGATSTFRATVPNGTYSVVLRSGDLTASSNSGFVVNGQVVPARGTGAGTIDERVVENVQVVDGRLDVGFSGSSIRINSLQVLRPVAAPQTVGAEVGATAADPSVTLSWPAVPGATGYRVYRSTAGAAPARVADVAAGATPTWTDRDVELADGYTYQVSSLGRTGVESAPSAATDVTVVAPGVPVPAAPGAPTVSRGGDGARVSWASVAGAVQYEVYRSGPDRKPVRLVRVQGTSWVDAGAEPGAAYDYRIAAVSTGGRSALSAPTRLERAVHLKRQAERLDRAPVAVAGTTGVYVGWRLLGQDPQDLPFHVYRDGRRITAQPLTGATNLQDAGGSAASTYRISTVVGGVERWATEEFGVWDQQTLDVPLQRPAGGTTPSGQAYTYNANDASLGDVDGDGQYEIVLKWDPSNSRDNSQAGYTGNVYLDALELDGTRLWRIDMGRNIRAGAHYTQFQVFDYDGNGRAEVVAKTADGTVDGAGTVIGDPAADWRNSGGYVLSGPEYLTVFDGASGAAVDTVDYVPPRGDVAAWGDAYGNRVDRFLAGTAYLDGEHPSVVMARGYYTRTVVSAWDFDGENLTSRWVFDSDEAGDEYAHQGNHNLSVADVDGDQKDEIVYGSITLDDDGGVLHNTGLGHGDALHVSDFDPSRPGLEVFAAHEAMAASGNRGATYRDAETGEILWSIPATRDTGRAAMGDIDPTHPGAEGWAVGGDAAWNSPVGQLVAADGTLIGTAIPAANFLTWWDGDLLREIGDHDWNTTTSTGVPTISKWNWQTDRAEEVYRATGTLSNNSTKGNPSLQADLFGDWREELITRTEDSSALRIATTTDLTDVRLRTLMSDPTYRLGVAWQNTGYNQPPHTSYFLGEGMTTPPAPSIALTGTDPGPAPTVVPWSVKGFYEPVDMGGVLNTVKGGSTVPLKFEVFAGEREITDTALVDVSVRGVPCDGSAGSDPVEVLAAGGTALRYDAAAGRFVQNWKTPKTRGSCYAVTATAADGTAATAYVKTL</sequence>
<dbReference type="InterPro" id="IPR003961">
    <property type="entry name" value="FN3_dom"/>
</dbReference>
<dbReference type="InterPro" id="IPR049366">
    <property type="entry name" value="RGL11_C"/>
</dbReference>
<comment type="caution">
    <text evidence="5">The sequence shown here is derived from an EMBL/GenBank/DDBJ whole genome shotgun (WGS) entry which is preliminary data.</text>
</comment>
<keyword evidence="3" id="KW-0732">Signal</keyword>
<keyword evidence="1" id="KW-0378">Hydrolase</keyword>
<accession>A0ABP9HC59</accession>
<protein>
    <recommendedName>
        <fullName evidence="4">Fibronectin type-III domain-containing protein</fullName>
    </recommendedName>
</protein>
<dbReference type="Pfam" id="PF21348">
    <property type="entry name" value="RGL11_C"/>
    <property type="match status" value="1"/>
</dbReference>
<dbReference type="NCBIfam" id="NF038114">
    <property type="entry name" value="rightmost"/>
    <property type="match status" value="1"/>
</dbReference>
<dbReference type="Pfam" id="PF18370">
    <property type="entry name" value="RGI_lyase"/>
    <property type="match status" value="1"/>
</dbReference>
<dbReference type="PANTHER" id="PTHR43118:SF1">
    <property type="entry name" value="RHAMNOGALACTURONAN LYASE (EUROFUNG)"/>
    <property type="match status" value="1"/>
</dbReference>
<dbReference type="EMBL" id="BAABIL010000083">
    <property type="protein sequence ID" value="GAA4966937.1"/>
    <property type="molecule type" value="Genomic_DNA"/>
</dbReference>
<dbReference type="InterPro" id="IPR008979">
    <property type="entry name" value="Galactose-bd-like_sf"/>
</dbReference>
<dbReference type="CDD" id="cd10318">
    <property type="entry name" value="RGL11"/>
    <property type="match status" value="1"/>
</dbReference>
<dbReference type="Gene3D" id="2.60.40.10">
    <property type="entry name" value="Immunoglobulins"/>
    <property type="match status" value="3"/>
</dbReference>
<dbReference type="InterPro" id="IPR013783">
    <property type="entry name" value="Ig-like_fold"/>
</dbReference>
<evidence type="ECO:0000313" key="5">
    <source>
        <dbReference type="EMBL" id="GAA4966937.1"/>
    </source>
</evidence>
<feature type="domain" description="Fibronectin type-III" evidence="4">
    <location>
        <begin position="189"/>
        <end position="283"/>
    </location>
</feature>
<evidence type="ECO:0000313" key="6">
    <source>
        <dbReference type="Proteomes" id="UP001501195"/>
    </source>
</evidence>
<dbReference type="Gene3D" id="2.60.120.430">
    <property type="entry name" value="Galactose-binding lectin"/>
    <property type="match status" value="1"/>
</dbReference>
<proteinExistence type="predicted"/>
<feature type="signal peptide" evidence="3">
    <location>
        <begin position="1"/>
        <end position="40"/>
    </location>
</feature>
<name>A0ABP9HC59_9ACTN</name>
<evidence type="ECO:0000256" key="2">
    <source>
        <dbReference type="ARBA" id="ARBA00023326"/>
    </source>
</evidence>